<evidence type="ECO:0000256" key="3">
    <source>
        <dbReference type="ARBA" id="ARBA00022692"/>
    </source>
</evidence>
<evidence type="ECO:0000256" key="2">
    <source>
        <dbReference type="ARBA" id="ARBA00022448"/>
    </source>
</evidence>
<reference evidence="7 8" key="1">
    <citation type="submission" date="2024-07" db="EMBL/GenBank/DDBJ databases">
        <title>Section-level genome sequencing and comparative genomics of Aspergillus sections Usti and Cavernicolus.</title>
        <authorList>
            <consortium name="Lawrence Berkeley National Laboratory"/>
            <person name="Nybo J.L."/>
            <person name="Vesth T.C."/>
            <person name="Theobald S."/>
            <person name="Frisvad J.C."/>
            <person name="Larsen T.O."/>
            <person name="Kjaerboelling I."/>
            <person name="Rothschild-Mancinelli K."/>
            <person name="Lyhne E.K."/>
            <person name="Kogle M.E."/>
            <person name="Barry K."/>
            <person name="Clum A."/>
            <person name="Na H."/>
            <person name="Ledsgaard L."/>
            <person name="Lin J."/>
            <person name="Lipzen A."/>
            <person name="Kuo A."/>
            <person name="Riley R."/>
            <person name="Mondo S."/>
            <person name="Labutti K."/>
            <person name="Haridas S."/>
            <person name="Pangalinan J."/>
            <person name="Salamov A.A."/>
            <person name="Simmons B.A."/>
            <person name="Magnuson J.K."/>
            <person name="Chen J."/>
            <person name="Drula E."/>
            <person name="Henrissat B."/>
            <person name="Wiebenga A."/>
            <person name="Lubbers R.J."/>
            <person name="Gomes A.C."/>
            <person name="Makela M.R."/>
            <person name="Stajich J."/>
            <person name="Grigoriev I.V."/>
            <person name="Mortensen U.H."/>
            <person name="De Vries R.P."/>
            <person name="Baker S.E."/>
            <person name="Andersen M.R."/>
        </authorList>
    </citation>
    <scope>NUCLEOTIDE SEQUENCE [LARGE SCALE GENOMIC DNA]</scope>
    <source>
        <strain evidence="7 8">CBS 123904</strain>
    </source>
</reference>
<feature type="transmembrane region" description="Helical" evidence="6">
    <location>
        <begin position="110"/>
        <end position="129"/>
    </location>
</feature>
<feature type="transmembrane region" description="Helical" evidence="6">
    <location>
        <begin position="388"/>
        <end position="409"/>
    </location>
</feature>
<protein>
    <submittedName>
        <fullName evidence="7">Major facilitator superfamily domain-containing protein</fullName>
    </submittedName>
</protein>
<dbReference type="InterPro" id="IPR036259">
    <property type="entry name" value="MFS_trans_sf"/>
</dbReference>
<keyword evidence="4 6" id="KW-1133">Transmembrane helix</keyword>
<feature type="transmembrane region" description="Helical" evidence="6">
    <location>
        <begin position="305"/>
        <end position="322"/>
    </location>
</feature>
<dbReference type="PANTHER" id="PTHR43791:SF3">
    <property type="entry name" value="MAJOR FACILITATOR SUPERFAMILY (MFS) PROFILE DOMAIN-CONTAINING PROTEIN"/>
    <property type="match status" value="1"/>
</dbReference>
<dbReference type="EMBL" id="JBFXLU010000068">
    <property type="protein sequence ID" value="KAL2845889.1"/>
    <property type="molecule type" value="Genomic_DNA"/>
</dbReference>
<feature type="transmembrane region" description="Helical" evidence="6">
    <location>
        <begin position="329"/>
        <end position="348"/>
    </location>
</feature>
<feature type="transmembrane region" description="Helical" evidence="6">
    <location>
        <begin position="80"/>
        <end position="98"/>
    </location>
</feature>
<keyword evidence="8" id="KW-1185">Reference proteome</keyword>
<feature type="transmembrane region" description="Helical" evidence="6">
    <location>
        <begin position="354"/>
        <end position="376"/>
    </location>
</feature>
<evidence type="ECO:0000256" key="5">
    <source>
        <dbReference type="ARBA" id="ARBA00023136"/>
    </source>
</evidence>
<evidence type="ECO:0000256" key="4">
    <source>
        <dbReference type="ARBA" id="ARBA00022989"/>
    </source>
</evidence>
<keyword evidence="5 6" id="KW-0472">Membrane</keyword>
<dbReference type="SUPFAM" id="SSF103473">
    <property type="entry name" value="MFS general substrate transporter"/>
    <property type="match status" value="1"/>
</dbReference>
<evidence type="ECO:0000313" key="8">
    <source>
        <dbReference type="Proteomes" id="UP001610446"/>
    </source>
</evidence>
<feature type="transmembrane region" description="Helical" evidence="6">
    <location>
        <begin position="165"/>
        <end position="183"/>
    </location>
</feature>
<organism evidence="7 8">
    <name type="scientific">Aspergillus pseudoustus</name>
    <dbReference type="NCBI Taxonomy" id="1810923"/>
    <lineage>
        <taxon>Eukaryota</taxon>
        <taxon>Fungi</taxon>
        <taxon>Dikarya</taxon>
        <taxon>Ascomycota</taxon>
        <taxon>Pezizomycotina</taxon>
        <taxon>Eurotiomycetes</taxon>
        <taxon>Eurotiomycetidae</taxon>
        <taxon>Eurotiales</taxon>
        <taxon>Aspergillaceae</taxon>
        <taxon>Aspergillus</taxon>
        <taxon>Aspergillus subgen. Nidulantes</taxon>
    </lineage>
</organism>
<feature type="transmembrane region" description="Helical" evidence="6">
    <location>
        <begin position="195"/>
        <end position="217"/>
    </location>
</feature>
<accession>A0ABR4K0L8</accession>
<keyword evidence="3 6" id="KW-0812">Transmembrane</keyword>
<feature type="transmembrane region" description="Helical" evidence="6">
    <location>
        <begin position="265"/>
        <end position="285"/>
    </location>
</feature>
<feature type="transmembrane region" description="Helical" evidence="6">
    <location>
        <begin position="421"/>
        <end position="440"/>
    </location>
</feature>
<evidence type="ECO:0000256" key="6">
    <source>
        <dbReference type="SAM" id="Phobius"/>
    </source>
</evidence>
<gene>
    <name evidence="7" type="ORF">BJY01DRAFT_234792</name>
</gene>
<dbReference type="PANTHER" id="PTHR43791">
    <property type="entry name" value="PERMEASE-RELATED"/>
    <property type="match status" value="1"/>
</dbReference>
<dbReference type="Gene3D" id="1.20.1250.20">
    <property type="entry name" value="MFS general substrate transporter like domains"/>
    <property type="match status" value="2"/>
</dbReference>
<keyword evidence="2" id="KW-0813">Transport</keyword>
<dbReference type="Pfam" id="PF07690">
    <property type="entry name" value="MFS_1"/>
    <property type="match status" value="1"/>
</dbReference>
<dbReference type="InterPro" id="IPR011701">
    <property type="entry name" value="MFS"/>
</dbReference>
<name>A0ABR4K0L8_9EURO</name>
<evidence type="ECO:0000313" key="7">
    <source>
        <dbReference type="EMBL" id="KAL2845889.1"/>
    </source>
</evidence>
<comment type="subcellular location">
    <subcellularLocation>
        <location evidence="1">Membrane</location>
        <topology evidence="1">Multi-pass membrane protein</topology>
    </subcellularLocation>
</comment>
<proteinExistence type="predicted"/>
<comment type="caution">
    <text evidence="7">The sequence shown here is derived from an EMBL/GenBank/DDBJ whole genome shotgun (WGS) entry which is preliminary data.</text>
</comment>
<sequence length="466" mass="51906">MATESKILETHVDIAHIETGHPGTEFDLDDAQQKRVIRRVDWRLLPMLGLMYSISLIDRTNLGLAYVAGMEEDLGLRIGSRYTVLVMIFFAAYLAFEIPSNLILPKVGPANWLSFLGISFGSILIGMGFTNSWKTMAVCRALLGCTYLITCWYTRYEVGKRLSIFWIMAIVLSGFAAIFAYALTLLKGTYGLNGWRWIFIIEGAITIGVCAIGWFVVVDFPAKDTTLPPAERQFIVDRINKDRGDAEEDTITLKRALEHLTDWKIYFWSFNLLAAILPGYAYSYFQPIILTGIGFTNTQSQLLSAPPYILAGILCYTSAWLSDKYRIRGPIIAVHQLLTVVGMLITAYGKSDAFRYFGVFLGLGSVQFGIPGVLAFQANNITCHSKRAISSATGLIGGAVGGMIAGAAFKSSELPYYPTGIWVTFAINMVSILLIVIMDIHMWRANKRARETGEKLQNIEGWYYTL</sequence>
<evidence type="ECO:0000256" key="1">
    <source>
        <dbReference type="ARBA" id="ARBA00004141"/>
    </source>
</evidence>
<dbReference type="Proteomes" id="UP001610446">
    <property type="component" value="Unassembled WGS sequence"/>
</dbReference>